<protein>
    <submittedName>
        <fullName evidence="1">Heavy-metal-associated domain-containing protein</fullName>
    </submittedName>
</protein>
<keyword evidence="2" id="KW-1185">Reference proteome</keyword>
<name>A0ABT1UAI6_9GAMM</name>
<comment type="caution">
    <text evidence="1">The sequence shown here is derived from an EMBL/GenBank/DDBJ whole genome shotgun (WGS) entry which is preliminary data.</text>
</comment>
<organism evidence="1 2">
    <name type="scientific">Methylomonas rivi</name>
    <dbReference type="NCBI Taxonomy" id="2952226"/>
    <lineage>
        <taxon>Bacteria</taxon>
        <taxon>Pseudomonadati</taxon>
        <taxon>Pseudomonadota</taxon>
        <taxon>Gammaproteobacteria</taxon>
        <taxon>Methylococcales</taxon>
        <taxon>Methylococcaceae</taxon>
        <taxon>Methylomonas</taxon>
    </lineage>
</organism>
<dbReference type="EMBL" id="JANIBK010000249">
    <property type="protein sequence ID" value="MCQ8130877.1"/>
    <property type="molecule type" value="Genomic_DNA"/>
</dbReference>
<proteinExistence type="predicted"/>
<dbReference type="Proteomes" id="UP001524586">
    <property type="component" value="Unassembled WGS sequence"/>
</dbReference>
<sequence length="113" mass="12766">MPTFEQLCGYLNKVRIAHHIRGRIRLRLEAYPKELPLPGRGDTEQLQSLVEQAAGVRSVRINLLARSCLIEYDPAVIPDQAWRDFIAGVSSAAALTLENILRDTYREISHAQL</sequence>
<gene>
    <name evidence="1" type="ORF">NP596_20650</name>
</gene>
<evidence type="ECO:0000313" key="1">
    <source>
        <dbReference type="EMBL" id="MCQ8130877.1"/>
    </source>
</evidence>
<evidence type="ECO:0000313" key="2">
    <source>
        <dbReference type="Proteomes" id="UP001524586"/>
    </source>
</evidence>
<accession>A0ABT1UAI6</accession>
<dbReference type="RefSeq" id="WP_256617272.1">
    <property type="nucleotide sequence ID" value="NZ_JANIBK010000249.1"/>
</dbReference>
<dbReference type="InterPro" id="IPR006121">
    <property type="entry name" value="HMA_dom"/>
</dbReference>
<reference evidence="1 2" key="1">
    <citation type="submission" date="2022-07" db="EMBL/GenBank/DDBJ databases">
        <title>Methylomonas rivi sp. nov., Methylomonas rosea sp. nov., Methylomonas aureus sp. nov. and Methylomonas subterranea sp. nov., four novel methanotrophs isolated from a freshwater creek and the deep terrestrial subsurface.</title>
        <authorList>
            <person name="Abin C."/>
            <person name="Sankaranarayanan K."/>
            <person name="Garner C."/>
            <person name="Sindelar R."/>
            <person name="Kotary K."/>
            <person name="Garner R."/>
            <person name="Barclay S."/>
            <person name="Lawson P."/>
            <person name="Krumholz L."/>
        </authorList>
    </citation>
    <scope>NUCLEOTIDE SEQUENCE [LARGE SCALE GENOMIC DNA]</scope>
    <source>
        <strain evidence="1 2">WSC-6</strain>
    </source>
</reference>
<dbReference type="CDD" id="cd00371">
    <property type="entry name" value="HMA"/>
    <property type="match status" value="1"/>
</dbReference>